<feature type="transmembrane region" description="Helical" evidence="6">
    <location>
        <begin position="150"/>
        <end position="170"/>
    </location>
</feature>
<feature type="transmembrane region" description="Helical" evidence="6">
    <location>
        <begin position="295"/>
        <end position="316"/>
    </location>
</feature>
<evidence type="ECO:0000256" key="2">
    <source>
        <dbReference type="ARBA" id="ARBA00022475"/>
    </source>
</evidence>
<keyword evidence="4 6" id="KW-1133">Transmembrane helix</keyword>
<protein>
    <recommendedName>
        <fullName evidence="9">Polysaccharide biosynthesis protein</fullName>
    </recommendedName>
</protein>
<dbReference type="EMBL" id="MPJW01000199">
    <property type="protein sequence ID" value="OLU37530.1"/>
    <property type="molecule type" value="Genomic_DNA"/>
</dbReference>
<dbReference type="GO" id="GO:0005886">
    <property type="term" value="C:plasma membrane"/>
    <property type="evidence" value="ECO:0007669"/>
    <property type="project" value="UniProtKB-SubCell"/>
</dbReference>
<feature type="transmembrane region" description="Helical" evidence="6">
    <location>
        <begin position="51"/>
        <end position="71"/>
    </location>
</feature>
<dbReference type="OrthoDB" id="3246647at2"/>
<keyword evidence="5 6" id="KW-0472">Membrane</keyword>
<dbReference type="PANTHER" id="PTHR30250">
    <property type="entry name" value="PST FAMILY PREDICTED COLANIC ACID TRANSPORTER"/>
    <property type="match status" value="1"/>
</dbReference>
<feature type="transmembrane region" description="Helical" evidence="6">
    <location>
        <begin position="21"/>
        <end position="45"/>
    </location>
</feature>
<dbReference type="InterPro" id="IPR050833">
    <property type="entry name" value="Poly_Biosynth_Transport"/>
</dbReference>
<feature type="transmembrane region" description="Helical" evidence="6">
    <location>
        <begin position="253"/>
        <end position="275"/>
    </location>
</feature>
<dbReference type="PANTHER" id="PTHR30250:SF11">
    <property type="entry name" value="O-ANTIGEN TRANSPORTER-RELATED"/>
    <property type="match status" value="1"/>
</dbReference>
<name>A0A1U7NDT7_9FIRM</name>
<sequence length="424" mass="48376">MKKFKTWMFESNNEKVILKRATFWNLISSLLNASMTAVIIFFMTRAGQTEIAGFFSIATAVAYQVQAIGFFGVRNYHIADVTNRYSFSDFVYINLFSSVLMIVSLIFIIFKNGYSGEKALIVLFYSLFRAIDVYEALFHDEYQRQGRIDIGLILQTIRYLVSLTVLIVLLLITGSLVIGIIGALIISILLVYIQNKDFCESFRCHIRKLQIAKFKNLLWVCLPICIAGFISIYLTNAPKYAIDSVMNDQVQGIFAILFVPVFTINLLATVIYRPYITQISVEWTYGRKRQFIKMILKQVFVIILLSLTIIVFGYIIGLKLLGMVYSIDLMPYMSEFLILLIGGGLNTLAIFINQIMVIIGCYHWNLIIYLVAILITVLYGDTIVMNHQLMGASILYSLPSIILIVFSLIVLIIKICRLRSNLRN</sequence>
<dbReference type="RefSeq" id="WP_075820771.1">
    <property type="nucleotide sequence ID" value="NZ_CAPIAK010000049.1"/>
</dbReference>
<feature type="transmembrane region" description="Helical" evidence="6">
    <location>
        <begin position="176"/>
        <end position="193"/>
    </location>
</feature>
<comment type="caution">
    <text evidence="7">The sequence shown here is derived from an EMBL/GenBank/DDBJ whole genome shotgun (WGS) entry which is preliminary data.</text>
</comment>
<reference evidence="7 8" key="1">
    <citation type="submission" date="2016-11" db="EMBL/GenBank/DDBJ databases">
        <title>Description of two novel members of the family Erysipelotrichaceae: Ileibacterium lipovorans gen. nov., sp. nov. and Dubosiella newyorkensis, gen. nov., sp. nov.</title>
        <authorList>
            <person name="Cox L.M."/>
            <person name="Sohn J."/>
            <person name="Tyrrell K.L."/>
            <person name="Citron D.M."/>
            <person name="Lawson P.A."/>
            <person name="Patel N.B."/>
            <person name="Iizumi T."/>
            <person name="Perez-Perez G.I."/>
            <person name="Goldstein E.J."/>
            <person name="Blaser M.J."/>
        </authorList>
    </citation>
    <scope>NUCLEOTIDE SEQUENCE [LARGE SCALE GENOMIC DNA]</scope>
    <source>
        <strain evidence="7 8">NYU-BL-A3</strain>
    </source>
</reference>
<accession>A0A1U7NDT7</accession>
<comment type="subcellular location">
    <subcellularLocation>
        <location evidence="1">Cell membrane</location>
        <topology evidence="1">Multi-pass membrane protein</topology>
    </subcellularLocation>
</comment>
<feature type="transmembrane region" description="Helical" evidence="6">
    <location>
        <begin position="214"/>
        <end position="233"/>
    </location>
</feature>
<proteinExistence type="predicted"/>
<feature type="transmembrane region" description="Helical" evidence="6">
    <location>
        <begin position="393"/>
        <end position="413"/>
    </location>
</feature>
<gene>
    <name evidence="7" type="ORF">BO222_10505</name>
</gene>
<evidence type="ECO:0000313" key="8">
    <source>
        <dbReference type="Proteomes" id="UP000186341"/>
    </source>
</evidence>
<feature type="transmembrane region" description="Helical" evidence="6">
    <location>
        <begin position="119"/>
        <end position="138"/>
    </location>
</feature>
<evidence type="ECO:0000256" key="4">
    <source>
        <dbReference type="ARBA" id="ARBA00022989"/>
    </source>
</evidence>
<evidence type="ECO:0000256" key="3">
    <source>
        <dbReference type="ARBA" id="ARBA00022692"/>
    </source>
</evidence>
<keyword evidence="2" id="KW-1003">Cell membrane</keyword>
<feature type="transmembrane region" description="Helical" evidence="6">
    <location>
        <begin position="366"/>
        <end position="387"/>
    </location>
</feature>
<evidence type="ECO:0000256" key="6">
    <source>
        <dbReference type="SAM" id="Phobius"/>
    </source>
</evidence>
<feature type="transmembrane region" description="Helical" evidence="6">
    <location>
        <begin position="336"/>
        <end position="359"/>
    </location>
</feature>
<evidence type="ECO:0008006" key="9">
    <source>
        <dbReference type="Google" id="ProtNLM"/>
    </source>
</evidence>
<keyword evidence="3 6" id="KW-0812">Transmembrane</keyword>
<organism evidence="7 8">
    <name type="scientific">Ileibacterium valens</name>
    <dbReference type="NCBI Taxonomy" id="1862668"/>
    <lineage>
        <taxon>Bacteria</taxon>
        <taxon>Bacillati</taxon>
        <taxon>Bacillota</taxon>
        <taxon>Erysipelotrichia</taxon>
        <taxon>Erysipelotrichales</taxon>
        <taxon>Erysipelotrichaceae</taxon>
        <taxon>Ileibacterium</taxon>
    </lineage>
</organism>
<dbReference type="AlphaFoldDB" id="A0A1U7NDT7"/>
<keyword evidence="8" id="KW-1185">Reference proteome</keyword>
<evidence type="ECO:0000256" key="1">
    <source>
        <dbReference type="ARBA" id="ARBA00004651"/>
    </source>
</evidence>
<feature type="transmembrane region" description="Helical" evidence="6">
    <location>
        <begin position="91"/>
        <end position="113"/>
    </location>
</feature>
<evidence type="ECO:0000256" key="5">
    <source>
        <dbReference type="ARBA" id="ARBA00023136"/>
    </source>
</evidence>
<evidence type="ECO:0000313" key="7">
    <source>
        <dbReference type="EMBL" id="OLU37530.1"/>
    </source>
</evidence>
<dbReference type="Proteomes" id="UP000186341">
    <property type="component" value="Unassembled WGS sequence"/>
</dbReference>
<dbReference type="GeneID" id="82203581"/>